<organism evidence="7 8">
    <name type="scientific">Lophiotrema nucula</name>
    <dbReference type="NCBI Taxonomy" id="690887"/>
    <lineage>
        <taxon>Eukaryota</taxon>
        <taxon>Fungi</taxon>
        <taxon>Dikarya</taxon>
        <taxon>Ascomycota</taxon>
        <taxon>Pezizomycotina</taxon>
        <taxon>Dothideomycetes</taxon>
        <taxon>Pleosporomycetidae</taxon>
        <taxon>Pleosporales</taxon>
        <taxon>Lophiotremataceae</taxon>
        <taxon>Lophiotrema</taxon>
    </lineage>
</organism>
<accession>A0A6A5YF65</accession>
<keyword evidence="4 6" id="KW-0472">Membrane</keyword>
<dbReference type="EMBL" id="ML977369">
    <property type="protein sequence ID" value="KAF2105932.1"/>
    <property type="molecule type" value="Genomic_DNA"/>
</dbReference>
<dbReference type="Proteomes" id="UP000799770">
    <property type="component" value="Unassembled WGS sequence"/>
</dbReference>
<feature type="transmembrane region" description="Helical" evidence="6">
    <location>
        <begin position="141"/>
        <end position="160"/>
    </location>
</feature>
<keyword evidence="2 6" id="KW-0812">Transmembrane</keyword>
<evidence type="ECO:0000256" key="3">
    <source>
        <dbReference type="ARBA" id="ARBA00022989"/>
    </source>
</evidence>
<evidence type="ECO:0000313" key="8">
    <source>
        <dbReference type="Proteomes" id="UP000799770"/>
    </source>
</evidence>
<dbReference type="AlphaFoldDB" id="A0A6A5YF65"/>
<sequence>MESWCSCYNYSDIGDFQDFPITREQYRYSFWDGLCQWLKQKCPDTCKSLTCGTESVDVELVSSTSTRGPITTKLPTSLPTTRTSTTLSISDSIGRTSSGIDSASTSTSTQSNVPTGLVDANNNALMPSQGGGLTAGAKSGIAIGTLVVAVLLGLVLRYFLRGRWKRSRSNDPATDSDTKTRHDQAGLEVADPRDPMLYRRSELDSFALGTEHPAVKYRYSFQEIQGPRVEVEDPTAENHDQAPSELPNTDVALLHADAQLSDDALQDSLEPSIQYSQPPPMSATINSESNSSRLTAMLTKQEEPSRLSIEVIREDRTEFAKSLEKTLLACWNPNVLVMIIKSMSMVKIS</sequence>
<dbReference type="InterPro" id="IPR051694">
    <property type="entry name" value="Immunoregulatory_rcpt-like"/>
</dbReference>
<dbReference type="GO" id="GO:0071944">
    <property type="term" value="C:cell periphery"/>
    <property type="evidence" value="ECO:0007669"/>
    <property type="project" value="UniProtKB-ARBA"/>
</dbReference>
<evidence type="ECO:0000256" key="1">
    <source>
        <dbReference type="ARBA" id="ARBA00004167"/>
    </source>
</evidence>
<evidence type="ECO:0000313" key="7">
    <source>
        <dbReference type="EMBL" id="KAF2105932.1"/>
    </source>
</evidence>
<gene>
    <name evidence="7" type="ORF">BDV96DRAFT_354703</name>
</gene>
<dbReference type="PANTHER" id="PTHR15549">
    <property type="entry name" value="PAIRED IMMUNOGLOBULIN-LIKE TYPE 2 RECEPTOR"/>
    <property type="match status" value="1"/>
</dbReference>
<reference evidence="7" key="1">
    <citation type="journal article" date="2020" name="Stud. Mycol.">
        <title>101 Dothideomycetes genomes: a test case for predicting lifestyles and emergence of pathogens.</title>
        <authorList>
            <person name="Haridas S."/>
            <person name="Albert R."/>
            <person name="Binder M."/>
            <person name="Bloem J."/>
            <person name="Labutti K."/>
            <person name="Salamov A."/>
            <person name="Andreopoulos B."/>
            <person name="Baker S."/>
            <person name="Barry K."/>
            <person name="Bills G."/>
            <person name="Bluhm B."/>
            <person name="Cannon C."/>
            <person name="Castanera R."/>
            <person name="Culley D."/>
            <person name="Daum C."/>
            <person name="Ezra D."/>
            <person name="Gonzalez J."/>
            <person name="Henrissat B."/>
            <person name="Kuo A."/>
            <person name="Liang C."/>
            <person name="Lipzen A."/>
            <person name="Lutzoni F."/>
            <person name="Magnuson J."/>
            <person name="Mondo S."/>
            <person name="Nolan M."/>
            <person name="Ohm R."/>
            <person name="Pangilinan J."/>
            <person name="Park H.-J."/>
            <person name="Ramirez L."/>
            <person name="Alfaro M."/>
            <person name="Sun H."/>
            <person name="Tritt A."/>
            <person name="Yoshinaga Y."/>
            <person name="Zwiers L.-H."/>
            <person name="Turgeon B."/>
            <person name="Goodwin S."/>
            <person name="Spatafora J."/>
            <person name="Crous P."/>
            <person name="Grigoriev I."/>
        </authorList>
    </citation>
    <scope>NUCLEOTIDE SEQUENCE</scope>
    <source>
        <strain evidence="7">CBS 627.86</strain>
    </source>
</reference>
<evidence type="ECO:0000256" key="6">
    <source>
        <dbReference type="SAM" id="Phobius"/>
    </source>
</evidence>
<dbReference type="GO" id="GO:0016020">
    <property type="term" value="C:membrane"/>
    <property type="evidence" value="ECO:0007669"/>
    <property type="project" value="UniProtKB-SubCell"/>
</dbReference>
<name>A0A6A5YF65_9PLEO</name>
<protein>
    <submittedName>
        <fullName evidence="7">Uncharacterized protein</fullName>
    </submittedName>
</protein>
<evidence type="ECO:0000256" key="4">
    <source>
        <dbReference type="ARBA" id="ARBA00023136"/>
    </source>
</evidence>
<dbReference type="PANTHER" id="PTHR15549:SF26">
    <property type="entry name" value="AXIAL BUDDING PATTERN PROTEIN 2-RELATED"/>
    <property type="match status" value="1"/>
</dbReference>
<comment type="subcellular location">
    <subcellularLocation>
        <location evidence="1">Membrane</location>
        <topology evidence="1">Single-pass membrane protein</topology>
    </subcellularLocation>
</comment>
<proteinExistence type="predicted"/>
<feature type="region of interest" description="Disordered" evidence="5">
    <location>
        <begin position="71"/>
        <end position="115"/>
    </location>
</feature>
<evidence type="ECO:0000256" key="2">
    <source>
        <dbReference type="ARBA" id="ARBA00022692"/>
    </source>
</evidence>
<keyword evidence="8" id="KW-1185">Reference proteome</keyword>
<feature type="compositionally biased region" description="Low complexity" evidence="5">
    <location>
        <begin position="71"/>
        <end position="109"/>
    </location>
</feature>
<keyword evidence="3 6" id="KW-1133">Transmembrane helix</keyword>
<evidence type="ECO:0000256" key="5">
    <source>
        <dbReference type="SAM" id="MobiDB-lite"/>
    </source>
</evidence>